<dbReference type="GO" id="GO:0004497">
    <property type="term" value="F:monooxygenase activity"/>
    <property type="evidence" value="ECO:0007669"/>
    <property type="project" value="UniProtKB-KW"/>
</dbReference>
<dbReference type="EMBL" id="JAADYS010001707">
    <property type="protein sequence ID" value="KAF4461514.1"/>
    <property type="molecule type" value="Genomic_DNA"/>
</dbReference>
<evidence type="ECO:0000313" key="2">
    <source>
        <dbReference type="EMBL" id="KAF4461514.1"/>
    </source>
</evidence>
<dbReference type="GO" id="GO:0020037">
    <property type="term" value="F:heme binding"/>
    <property type="evidence" value="ECO:0007669"/>
    <property type="project" value="InterPro"/>
</dbReference>
<dbReference type="GO" id="GO:0016705">
    <property type="term" value="F:oxidoreductase activity, acting on paired donors, with incorporation or reduction of molecular oxygen"/>
    <property type="evidence" value="ECO:0007669"/>
    <property type="project" value="InterPro"/>
</dbReference>
<keyword evidence="1" id="KW-1133">Transmembrane helix</keyword>
<dbReference type="PANTHER" id="PTHR47582:SF1">
    <property type="entry name" value="P450, PUTATIVE (EUROFUNG)-RELATED"/>
    <property type="match status" value="1"/>
</dbReference>
<dbReference type="PANTHER" id="PTHR47582">
    <property type="entry name" value="P450, PUTATIVE (EUROFUNG)-RELATED"/>
    <property type="match status" value="1"/>
</dbReference>
<reference evidence="2 3" key="1">
    <citation type="submission" date="2020-01" db="EMBL/GenBank/DDBJ databases">
        <title>Identification and distribution of gene clusters putatively required for synthesis of sphingolipid metabolism inhibitors in phylogenetically diverse species of the filamentous fungus Fusarium.</title>
        <authorList>
            <person name="Kim H.-S."/>
            <person name="Busman M."/>
            <person name="Brown D.W."/>
            <person name="Divon H."/>
            <person name="Uhlig S."/>
            <person name="Proctor R.H."/>
        </authorList>
    </citation>
    <scope>NUCLEOTIDE SEQUENCE [LARGE SCALE GENOMIC DNA]</scope>
    <source>
        <strain evidence="2 3">NRRL 20459</strain>
    </source>
</reference>
<proteinExistence type="predicted"/>
<dbReference type="GO" id="GO:0005506">
    <property type="term" value="F:iron ion binding"/>
    <property type="evidence" value="ECO:0007669"/>
    <property type="project" value="InterPro"/>
</dbReference>
<name>A0A8H4L5G3_9HYPO</name>
<dbReference type="CDD" id="cd11040">
    <property type="entry name" value="CYP7_CYP8-like"/>
    <property type="match status" value="1"/>
</dbReference>
<comment type="caution">
    <text evidence="2">The sequence shown here is derived from an EMBL/GenBank/DDBJ whole genome shotgun (WGS) entry which is preliminary data.</text>
</comment>
<dbReference type="OrthoDB" id="3366823at2759"/>
<dbReference type="InterPro" id="IPR001128">
    <property type="entry name" value="Cyt_P450"/>
</dbReference>
<keyword evidence="3" id="KW-1185">Reference proteome</keyword>
<feature type="transmembrane region" description="Helical" evidence="1">
    <location>
        <begin position="25"/>
        <end position="47"/>
    </location>
</feature>
<sequence length="521" mass="57825">MAVIFDGYSSLASGAPVLNRLLSSALLEIILICFTFCLLAALMQYLLPLLQSSSSSSSSKKSGLLSVSQLPRLSSLIPWVGHLIGLQRDSARYINRVIASTAAPIFTINIPFKRIIVANPSLDRLLARHVSDTGLAQILAYVGPRVFSLGPSTIRVILDCDPRPLHKVEFGGPENIRALSERSGVFLWDQMNKMPSVSKIDLAHWMFGLTVSATASAVWGVENPWRMDREFSEEFMNLSETFDSLSRPAAWLTARSAYKSRKFLSERLRKFHSQHRESRVQTVAHGINVVAHSDPNWETNPDYYNIEMVSALGLLATPSTLSVWLMRHLLATPELLQVIVNEVLKLEIVQGEDTKTPKLDLTDVRTLCPWLVAAWYENLRLHMTGVPRLARHDFTLNLPGCEPLEITQGDIFLLPMCASNLDTATWGPDAAMFNPSRFITSTGELSNSLIRKVRAFGVAGNLCPGRVFGFEVAMAVVAGTLRTFDIQSVDGAAFYVPDVRKGFNVGFERYADDVKVVMKKK</sequence>
<keyword evidence="1" id="KW-0812">Transmembrane</keyword>
<keyword evidence="1" id="KW-0472">Membrane</keyword>
<dbReference type="SUPFAM" id="SSF48264">
    <property type="entry name" value="Cytochrome P450"/>
    <property type="match status" value="1"/>
</dbReference>
<organism evidence="2 3">
    <name type="scientific">Fusarium albosuccineum</name>
    <dbReference type="NCBI Taxonomy" id="1237068"/>
    <lineage>
        <taxon>Eukaryota</taxon>
        <taxon>Fungi</taxon>
        <taxon>Dikarya</taxon>
        <taxon>Ascomycota</taxon>
        <taxon>Pezizomycotina</taxon>
        <taxon>Sordariomycetes</taxon>
        <taxon>Hypocreomycetidae</taxon>
        <taxon>Hypocreales</taxon>
        <taxon>Nectriaceae</taxon>
        <taxon>Fusarium</taxon>
        <taxon>Fusarium decemcellulare species complex</taxon>
    </lineage>
</organism>
<evidence type="ECO:0000256" key="1">
    <source>
        <dbReference type="SAM" id="Phobius"/>
    </source>
</evidence>
<dbReference type="Gene3D" id="1.10.630.10">
    <property type="entry name" value="Cytochrome P450"/>
    <property type="match status" value="1"/>
</dbReference>
<dbReference type="InterPro" id="IPR036396">
    <property type="entry name" value="Cyt_P450_sf"/>
</dbReference>
<evidence type="ECO:0000313" key="3">
    <source>
        <dbReference type="Proteomes" id="UP000554235"/>
    </source>
</evidence>
<protein>
    <submittedName>
        <fullName evidence="2">Cholesterol 7-alpha-monooxygenase</fullName>
    </submittedName>
</protein>
<gene>
    <name evidence="2" type="ORF">FALBO_11685</name>
</gene>
<keyword evidence="2" id="KW-0503">Monooxygenase</keyword>
<dbReference type="Pfam" id="PF00067">
    <property type="entry name" value="p450"/>
    <property type="match status" value="1"/>
</dbReference>
<dbReference type="InterPro" id="IPR053007">
    <property type="entry name" value="CYP450_monoxygenase_sec-met"/>
</dbReference>
<accession>A0A8H4L5G3</accession>
<keyword evidence="2" id="KW-0560">Oxidoreductase</keyword>
<dbReference type="Proteomes" id="UP000554235">
    <property type="component" value="Unassembled WGS sequence"/>
</dbReference>
<dbReference type="AlphaFoldDB" id="A0A8H4L5G3"/>